<evidence type="ECO:0000256" key="1">
    <source>
        <dbReference type="SAM" id="Phobius"/>
    </source>
</evidence>
<dbReference type="AlphaFoldDB" id="A0A2S2Q5I6"/>
<accession>A0A2S2Q5I6</accession>
<feature type="transmembrane region" description="Helical" evidence="1">
    <location>
        <begin position="55"/>
        <end position="73"/>
    </location>
</feature>
<protein>
    <recommendedName>
        <fullName evidence="3">Transmembrane protein</fullName>
    </recommendedName>
</protein>
<keyword evidence="1" id="KW-0812">Transmembrane</keyword>
<evidence type="ECO:0008006" key="3">
    <source>
        <dbReference type="Google" id="ProtNLM"/>
    </source>
</evidence>
<feature type="transmembrane region" description="Helical" evidence="1">
    <location>
        <begin position="20"/>
        <end position="43"/>
    </location>
</feature>
<proteinExistence type="predicted"/>
<feature type="transmembrane region" description="Helical" evidence="1">
    <location>
        <begin position="79"/>
        <end position="96"/>
    </location>
</feature>
<gene>
    <name evidence="2" type="ORF">g.13979</name>
</gene>
<reference evidence="2" key="1">
    <citation type="submission" date="2018-04" db="EMBL/GenBank/DDBJ databases">
        <title>Transcriptome assembly of Sipha flava.</title>
        <authorList>
            <person name="Scully E.D."/>
            <person name="Geib S.M."/>
            <person name="Palmer N.A."/>
            <person name="Koch K."/>
            <person name="Bradshaw J."/>
            <person name="Heng-Moss T."/>
            <person name="Sarath G."/>
        </authorList>
    </citation>
    <scope>NUCLEOTIDE SEQUENCE</scope>
</reference>
<keyword evidence="1" id="KW-0472">Membrane</keyword>
<sequence length="100" mass="11086">MFVVKVKVRLSVPQSSLISSVFQFCVVALGYFIFIVVSGGFSLRGECRRPPSRSLFVFFVVCTPKFIHFLFSLNSRFCFIFAFVAVVVGGCDSVVARTGL</sequence>
<name>A0A2S2Q5I6_9HEMI</name>
<evidence type="ECO:0000313" key="2">
    <source>
        <dbReference type="EMBL" id="MBY72870.1"/>
    </source>
</evidence>
<dbReference type="EMBL" id="GGMS01003667">
    <property type="protein sequence ID" value="MBY72870.1"/>
    <property type="molecule type" value="Transcribed_RNA"/>
</dbReference>
<keyword evidence="1" id="KW-1133">Transmembrane helix</keyword>
<organism evidence="2">
    <name type="scientific">Sipha flava</name>
    <name type="common">yellow sugarcane aphid</name>
    <dbReference type="NCBI Taxonomy" id="143950"/>
    <lineage>
        <taxon>Eukaryota</taxon>
        <taxon>Metazoa</taxon>
        <taxon>Ecdysozoa</taxon>
        <taxon>Arthropoda</taxon>
        <taxon>Hexapoda</taxon>
        <taxon>Insecta</taxon>
        <taxon>Pterygota</taxon>
        <taxon>Neoptera</taxon>
        <taxon>Paraneoptera</taxon>
        <taxon>Hemiptera</taxon>
        <taxon>Sternorrhyncha</taxon>
        <taxon>Aphidomorpha</taxon>
        <taxon>Aphidoidea</taxon>
        <taxon>Aphididae</taxon>
        <taxon>Sipha</taxon>
    </lineage>
</organism>